<dbReference type="InterPro" id="IPR030382">
    <property type="entry name" value="MeTrfase_TRM5/TYW2"/>
</dbReference>
<accession>A0A1Y5ILF6</accession>
<dbReference type="GO" id="GO:0046872">
    <property type="term" value="F:metal ion binding"/>
    <property type="evidence" value="ECO:0007669"/>
    <property type="project" value="UniProtKB-KW"/>
</dbReference>
<dbReference type="GO" id="GO:0005759">
    <property type="term" value="C:mitochondrial matrix"/>
    <property type="evidence" value="ECO:0007669"/>
    <property type="project" value="UniProtKB-SubCell"/>
</dbReference>
<evidence type="ECO:0000256" key="7">
    <source>
        <dbReference type="ARBA" id="ARBA00022723"/>
    </source>
</evidence>
<evidence type="ECO:0000256" key="2">
    <source>
        <dbReference type="ARBA" id="ARBA00022490"/>
    </source>
</evidence>
<dbReference type="Pfam" id="PF00814">
    <property type="entry name" value="TsaD"/>
    <property type="match status" value="1"/>
</dbReference>
<feature type="coiled-coil region" evidence="15">
    <location>
        <begin position="889"/>
        <end position="916"/>
    </location>
</feature>
<dbReference type="InterPro" id="IPR025792">
    <property type="entry name" value="tRNA_Gua_MeTrfase_euk"/>
</dbReference>
<evidence type="ECO:0000256" key="15">
    <source>
        <dbReference type="SAM" id="Coils"/>
    </source>
</evidence>
<dbReference type="SUPFAM" id="SSF53335">
    <property type="entry name" value="S-adenosyl-L-methionine-dependent methyltransferases"/>
    <property type="match status" value="1"/>
</dbReference>
<dbReference type="PANTHER" id="PTHR11735:SF6">
    <property type="entry name" value="TRNA N6-ADENOSINE THREONYLCARBAMOYLTRANSFERASE, MITOCHONDRIAL"/>
    <property type="match status" value="1"/>
</dbReference>
<dbReference type="PROSITE" id="PS51684">
    <property type="entry name" value="SAM_MT_TRM5_TYW2"/>
    <property type="match status" value="1"/>
</dbReference>
<evidence type="ECO:0000256" key="6">
    <source>
        <dbReference type="ARBA" id="ARBA00022694"/>
    </source>
</evidence>
<evidence type="ECO:0000256" key="13">
    <source>
        <dbReference type="HAMAP-Rule" id="MF_03152"/>
    </source>
</evidence>
<comment type="similarity">
    <text evidence="14">Belongs to the KAE1 / TsaD family.</text>
</comment>
<dbReference type="Proteomes" id="UP000195557">
    <property type="component" value="Unassembled WGS sequence"/>
</dbReference>
<dbReference type="EMBL" id="KZ155776">
    <property type="protein sequence ID" value="OUS47912.1"/>
    <property type="molecule type" value="Genomic_DNA"/>
</dbReference>
<dbReference type="InterPro" id="IPR017861">
    <property type="entry name" value="KAE1/TsaD"/>
</dbReference>
<dbReference type="EC" id="2.1.1.228" evidence="13"/>
<evidence type="ECO:0000259" key="17">
    <source>
        <dbReference type="PROSITE" id="PS51684"/>
    </source>
</evidence>
<keyword evidence="18" id="KW-0378">Hydrolase</keyword>
<feature type="domain" description="SAM-dependent methyltransferase TRM5/TYW2-type" evidence="17">
    <location>
        <begin position="707"/>
        <end position="1026"/>
    </location>
</feature>
<feature type="binding site" evidence="13">
    <location>
        <position position="796"/>
    </location>
    <ligand>
        <name>S-adenosyl-L-methionine</name>
        <dbReference type="ChEBI" id="CHEBI:59789"/>
    </ligand>
</feature>
<keyword evidence="6 13" id="KW-0819">tRNA processing</keyword>
<keyword evidence="16" id="KW-0472">Membrane</keyword>
<name>A0A1Y5ILF6_OSTTA</name>
<keyword evidence="18" id="KW-0645">Protease</keyword>
<comment type="subunit">
    <text evidence="14">Homodimer.</text>
</comment>
<evidence type="ECO:0000256" key="9">
    <source>
        <dbReference type="ARBA" id="ARBA00023242"/>
    </source>
</evidence>
<keyword evidence="8 13" id="KW-0496">Mitochondrion</keyword>
<evidence type="ECO:0000256" key="11">
    <source>
        <dbReference type="ARBA" id="ARBA00047783"/>
    </source>
</evidence>
<keyword evidence="16" id="KW-0812">Transmembrane</keyword>
<feature type="binding site" evidence="13">
    <location>
        <position position="944"/>
    </location>
    <ligand>
        <name>S-adenosyl-L-methionine</name>
        <dbReference type="ChEBI" id="CHEBI:59789"/>
    </ligand>
</feature>
<evidence type="ECO:0000256" key="3">
    <source>
        <dbReference type="ARBA" id="ARBA00022603"/>
    </source>
</evidence>
<dbReference type="GO" id="GO:0005634">
    <property type="term" value="C:nucleus"/>
    <property type="evidence" value="ECO:0007669"/>
    <property type="project" value="UniProtKB-SubCell"/>
</dbReference>
<dbReference type="GO" id="GO:0002949">
    <property type="term" value="P:tRNA threonylcarbamoyladenosine modification"/>
    <property type="evidence" value="ECO:0007669"/>
    <property type="project" value="UniProtKB-UniRule"/>
</dbReference>
<feature type="binding site" evidence="13">
    <location>
        <begin position="834"/>
        <end position="835"/>
    </location>
    <ligand>
        <name>S-adenosyl-L-methionine</name>
        <dbReference type="ChEBI" id="CHEBI:59789"/>
    </ligand>
</feature>
<comment type="similarity">
    <text evidence="1">Belongs to the class I-like SAM-binding methyltransferase superfamily. TRM5/TYW2 family.</text>
</comment>
<dbReference type="Gene3D" id="3.30.420.40">
    <property type="match status" value="2"/>
</dbReference>
<evidence type="ECO:0000256" key="16">
    <source>
        <dbReference type="SAM" id="Phobius"/>
    </source>
</evidence>
<comment type="subcellular location">
    <subcellularLocation>
        <location evidence="13">Mitochondrion matrix</location>
    </subcellularLocation>
    <subcellularLocation>
        <location evidence="13">Nucleus</location>
    </subcellularLocation>
    <subcellularLocation>
        <location evidence="13">Cytoplasm</location>
    </subcellularLocation>
    <text evidence="13">Predominantly in the mitochondria and in the nucleus.</text>
</comment>
<sequence length="1038" mass="112537">MRSRSDDGAAAASPNAVPIAGINDDGYFGDAGGTWLPDAIVPLVLERRRAELAAELDWRRDLREFGARYGWYIAASVFCVTMLLIGAEWFGRWESGARKPRTSDGTPIVLLGSGVLENGVARHVDAKTLVLGIETSCDDTAAAVVRGDGVVLGEAIASQAAIHGPWGGVVPNLARAAHEEAIDDVVSRALAEAGVEASALSAVAVTCGPGLSMCLRVGVRKAQKMSAEYGIPIAPVHHVEAHALVARLCAGTETVKFPFLALLVSGGHNLLIKARGVGDYTILGTTLDDALGEAYDKTARLLGLPVGGGGGPALEKLALEGDEKRFKFPVPLRQKKNCDFSYAGLKTAARMAIETEIGGEDVEWDGVDKRQTRADIAASFQAKAVRHLEDRMRRALEWALEDTPELTSVVVAGGVAANATVRSTLVKVVDEAGLPLIFPPPRWCTDNGVMVAWTGCERLALGLAEAPVDAALEAKHATMDPRDVHVNLLPRWPLGEKDPRATGSTKSAKTARIADPLTGANSNVEGLKVSGIVGQRTTGRTIAASAFLARARGRVAALLKLKARAKLAPPRIRSMTTSATFTTPPSVHIDRDAFTTVIKVRAIRVPTRETDAVLRALRGFVLDVPKVKAVANANAGENLVLLSADNVQNLGDLEEKVPRARLDDVRERVGGTIETTEYDVPLTYEYFNAAQVLRKLLPDAIEVPSSFETVGHVAHMNLRDEHEAHKYLIGAVILEKNERLKTVVNKIGSIESEFRVPEWELLAGEPSLVTEVKQHGATFKLDFGSVYWNSRLETEHKRLVDSFKANEVICDATSGVGPFSIPASQKGIRCYASDLNPDCAKYLKMNAVDNRVKHLVKCYNMDARAFIKSLLAAPSDYDANDEQQWMKSKAEYDAKVAEFNAKKKAAKEKKEQFRETKPAKLEWAAEDEDGTPPAGATFDHIVTNLPASGIEFLDCLKGSFDRRVWEGRDLPMVHCYTFKGADETDEDVIKRGGKHLGAEIVNGEVREVRDVSPNKLMVLLSFRMTPEVAYDAKRQCRE</sequence>
<dbReference type="InterPro" id="IPR029063">
    <property type="entry name" value="SAM-dependent_MTases_sf"/>
</dbReference>
<keyword evidence="2 13" id="KW-0963">Cytoplasm</keyword>
<dbReference type="FunFam" id="3.30.300.110:FF:000001">
    <property type="entry name" value="tRNA (guanine(37)-N1)-methyltransferase"/>
    <property type="match status" value="1"/>
</dbReference>
<dbReference type="InterPro" id="IPR022450">
    <property type="entry name" value="TsaD"/>
</dbReference>
<evidence type="ECO:0000256" key="5">
    <source>
        <dbReference type="ARBA" id="ARBA00022691"/>
    </source>
</evidence>
<feature type="transmembrane region" description="Helical" evidence="16">
    <location>
        <begin position="69"/>
        <end position="91"/>
    </location>
</feature>
<evidence type="ECO:0000256" key="8">
    <source>
        <dbReference type="ARBA" id="ARBA00023128"/>
    </source>
</evidence>
<reference evidence="18" key="1">
    <citation type="submission" date="2017-04" db="EMBL/GenBank/DDBJ databases">
        <title>Population genomics of picophytoplankton unveils novel chromosome hypervariability.</title>
        <authorList>
            <consortium name="DOE Joint Genome Institute"/>
            <person name="Blanc-Mathieu R."/>
            <person name="Krasovec M."/>
            <person name="Hebrard M."/>
            <person name="Yau S."/>
            <person name="Desgranges E."/>
            <person name="Martin J."/>
            <person name="Schackwitz W."/>
            <person name="Kuo A."/>
            <person name="Salin G."/>
            <person name="Donnadieu C."/>
            <person name="Desdevises Y."/>
            <person name="Sanchez-Ferandin S."/>
            <person name="Moreau H."/>
            <person name="Rivals E."/>
            <person name="Grigoriev I.V."/>
            <person name="Grimsley N."/>
            <person name="Eyre-Walker A."/>
            <person name="Piganeau G."/>
        </authorList>
    </citation>
    <scope>NUCLEOTIDE SEQUENCE [LARGE SCALE GENOMIC DNA]</scope>
    <source>
        <strain evidence="18">RCC 1115</strain>
    </source>
</reference>
<dbReference type="GO" id="GO:0052906">
    <property type="term" value="F:tRNA (guanine(37)-N1)-methyltransferase activity"/>
    <property type="evidence" value="ECO:0007669"/>
    <property type="project" value="UniProtKB-UniRule"/>
</dbReference>
<keyword evidence="5 13" id="KW-0949">S-adenosyl-L-methionine</keyword>
<evidence type="ECO:0000256" key="4">
    <source>
        <dbReference type="ARBA" id="ARBA00022679"/>
    </source>
</evidence>
<dbReference type="AlphaFoldDB" id="A0A1Y5ILF6"/>
<proteinExistence type="inferred from homology"/>
<keyword evidence="10 14" id="KW-0012">Acyltransferase</keyword>
<comment type="catalytic activity">
    <reaction evidence="12 14">
        <text>L-threonylcarbamoyladenylate + adenosine(37) in tRNA = N(6)-L-threonylcarbamoyladenosine(37) in tRNA + AMP + H(+)</text>
        <dbReference type="Rhea" id="RHEA:37059"/>
        <dbReference type="Rhea" id="RHEA-COMP:10162"/>
        <dbReference type="Rhea" id="RHEA-COMP:10163"/>
        <dbReference type="ChEBI" id="CHEBI:15378"/>
        <dbReference type="ChEBI" id="CHEBI:73682"/>
        <dbReference type="ChEBI" id="CHEBI:74411"/>
        <dbReference type="ChEBI" id="CHEBI:74418"/>
        <dbReference type="ChEBI" id="CHEBI:456215"/>
        <dbReference type="EC" id="2.3.1.234"/>
    </reaction>
</comment>
<comment type="function">
    <text evidence="13">Specifically methylates the N1 position of guanosine-37 in various cytoplasmic and mitochondrial tRNAs. Methylation is not dependent on the nature of the nucleoside 5' of the target nucleoside. This is the first step in the biosynthesis of wybutosine (yW), a modified base adjacent to the anticodon of tRNAs and required for accurate decoding.</text>
</comment>
<dbReference type="Pfam" id="PF25133">
    <property type="entry name" value="TYW2_N_2"/>
    <property type="match status" value="1"/>
</dbReference>
<evidence type="ECO:0000256" key="14">
    <source>
        <dbReference type="HAMAP-Rule" id="MF_03179"/>
    </source>
</evidence>
<comment type="catalytic activity">
    <reaction evidence="11 13">
        <text>guanosine(37) in tRNA + S-adenosyl-L-methionine = N(1)-methylguanosine(37) in tRNA + S-adenosyl-L-homocysteine + H(+)</text>
        <dbReference type="Rhea" id="RHEA:36899"/>
        <dbReference type="Rhea" id="RHEA-COMP:10145"/>
        <dbReference type="Rhea" id="RHEA-COMP:10147"/>
        <dbReference type="ChEBI" id="CHEBI:15378"/>
        <dbReference type="ChEBI" id="CHEBI:57856"/>
        <dbReference type="ChEBI" id="CHEBI:59789"/>
        <dbReference type="ChEBI" id="CHEBI:73542"/>
        <dbReference type="ChEBI" id="CHEBI:74269"/>
        <dbReference type="EC" id="2.1.1.228"/>
    </reaction>
</comment>
<evidence type="ECO:0000256" key="1">
    <source>
        <dbReference type="ARBA" id="ARBA00009775"/>
    </source>
</evidence>
<comment type="cofactor">
    <cofactor evidence="14">
        <name>a divalent metal cation</name>
        <dbReference type="ChEBI" id="CHEBI:60240"/>
    </cofactor>
    <text evidence="14">Binds 1 divalent metal cation per subunit.</text>
</comment>
<dbReference type="InterPro" id="IPR056744">
    <property type="entry name" value="TRM5/TYW2-like_N"/>
</dbReference>
<dbReference type="HAMAP" id="MF_03152">
    <property type="entry name" value="TRM5"/>
    <property type="match status" value="1"/>
</dbReference>
<keyword evidence="4 13" id="KW-0808">Transferase</keyword>
<dbReference type="Gene3D" id="3.30.300.110">
    <property type="entry name" value="Met-10+ protein-like domains"/>
    <property type="match status" value="1"/>
</dbReference>
<dbReference type="InterPro" id="IPR056743">
    <property type="entry name" value="TRM5-TYW2-like_MTfase"/>
</dbReference>
<evidence type="ECO:0000256" key="10">
    <source>
        <dbReference type="ARBA" id="ARBA00023315"/>
    </source>
</evidence>
<dbReference type="eggNOG" id="KOG2078">
    <property type="taxonomic scope" value="Eukaryota"/>
</dbReference>
<comment type="similarity">
    <text evidence="13">Belongs to the TRM5 / TYW2 family.</text>
</comment>
<keyword evidence="3 13" id="KW-0489">Methyltransferase</keyword>
<dbReference type="SUPFAM" id="SSF53067">
    <property type="entry name" value="Actin-like ATPase domain"/>
    <property type="match status" value="1"/>
</dbReference>
<dbReference type="HAMAP" id="MF_01445">
    <property type="entry name" value="TsaD"/>
    <property type="match status" value="1"/>
</dbReference>
<keyword evidence="7 14" id="KW-0479">Metal-binding</keyword>
<gene>
    <name evidence="14" type="primary">GCP1</name>
    <name evidence="18" type="ORF">BE221DRAFT_144533</name>
</gene>
<keyword evidence="15" id="KW-0175">Coiled coil</keyword>
<dbReference type="InterPro" id="IPR000905">
    <property type="entry name" value="Gcp-like_dom"/>
</dbReference>
<dbReference type="GO" id="GO:0006508">
    <property type="term" value="P:proteolysis"/>
    <property type="evidence" value="ECO:0007669"/>
    <property type="project" value="UniProtKB-KW"/>
</dbReference>
<feature type="binding site" evidence="13">
    <location>
        <begin position="862"/>
        <end position="863"/>
    </location>
    <ligand>
        <name>S-adenosyl-L-methionine</name>
        <dbReference type="ChEBI" id="CHEBI:59789"/>
    </ligand>
</feature>
<comment type="subunit">
    <text evidence="13">Monomer.</text>
</comment>
<protein>
    <recommendedName>
        <fullName evidence="13">tRNA (guanine(37)-N1)-methyltransferase</fullName>
        <ecNumber evidence="13">2.1.1.228</ecNumber>
    </recommendedName>
    <alternativeName>
        <fullName evidence="14">Glycoprotease 1</fullName>
    </alternativeName>
    <alternativeName>
        <fullName evidence="13">M1G-methyltransferase</fullName>
    </alternativeName>
    <alternativeName>
        <fullName evidence="13">tRNA [GM37] methyltransferase</fullName>
    </alternativeName>
    <alternativeName>
        <fullName evidence="13">tRNA methyltransferase 5 homolog</fullName>
    </alternativeName>
</protein>
<dbReference type="CDD" id="cd24134">
    <property type="entry name" value="ASKHA_NBD_OSGEPL1_QRI7_euk"/>
    <property type="match status" value="1"/>
</dbReference>
<keyword evidence="16" id="KW-1133">Transmembrane helix</keyword>
<dbReference type="Gene3D" id="3.40.50.150">
    <property type="entry name" value="Vaccinia Virus protein VP39"/>
    <property type="match status" value="1"/>
</dbReference>
<dbReference type="GO" id="GO:0008233">
    <property type="term" value="F:peptidase activity"/>
    <property type="evidence" value="ECO:0007669"/>
    <property type="project" value="UniProtKB-KW"/>
</dbReference>
<dbReference type="InterPro" id="IPR043129">
    <property type="entry name" value="ATPase_NBD"/>
</dbReference>
<organism evidence="18">
    <name type="scientific">Ostreococcus tauri</name>
    <name type="common">Marine green alga</name>
    <dbReference type="NCBI Taxonomy" id="70448"/>
    <lineage>
        <taxon>Eukaryota</taxon>
        <taxon>Viridiplantae</taxon>
        <taxon>Chlorophyta</taxon>
        <taxon>Mamiellophyceae</taxon>
        <taxon>Mamiellales</taxon>
        <taxon>Bathycoccaceae</taxon>
        <taxon>Ostreococcus</taxon>
    </lineage>
</organism>
<dbReference type="GO" id="GO:0061711">
    <property type="term" value="F:tRNA N(6)-L-threonylcarbamoyladenine synthase activity"/>
    <property type="evidence" value="ECO:0007669"/>
    <property type="project" value="UniProtKB-EC"/>
</dbReference>
<comment type="function">
    <text evidence="14">Required for the formation of a threonylcarbamoyl group on adenosine at position 37 (t(6)A37) in mitochondrial tRNAs that read codons beginning with adenine. Probably involved in the transfer of the threonylcarbamoyl moiety of threonylcarbamoyl-AMP (TC-AMP) to the N6 group of A37. Involved in mitochondrial genome maintenance.</text>
</comment>
<dbReference type="NCBIfam" id="TIGR03723">
    <property type="entry name" value="T6A_TsaD_YgjD"/>
    <property type="match status" value="1"/>
</dbReference>
<evidence type="ECO:0000313" key="18">
    <source>
        <dbReference type="EMBL" id="OUS47912.1"/>
    </source>
</evidence>
<dbReference type="NCBIfam" id="TIGR00329">
    <property type="entry name" value="gcp_kae1"/>
    <property type="match status" value="1"/>
</dbReference>
<dbReference type="Pfam" id="PF02475">
    <property type="entry name" value="TRM5-TYW2_MTfase"/>
    <property type="match status" value="1"/>
</dbReference>
<keyword evidence="9 13" id="KW-0539">Nucleus</keyword>
<dbReference type="PRINTS" id="PR00789">
    <property type="entry name" value="OSIALOPTASE"/>
</dbReference>
<dbReference type="GO" id="GO:0070901">
    <property type="term" value="P:mitochondrial tRNA methylation"/>
    <property type="evidence" value="ECO:0007669"/>
    <property type="project" value="UniProtKB-ARBA"/>
</dbReference>
<dbReference type="PANTHER" id="PTHR11735">
    <property type="entry name" value="TRNA N6-ADENOSINE THREONYLCARBAMOYLTRANSFERASE"/>
    <property type="match status" value="1"/>
</dbReference>
<evidence type="ECO:0000256" key="12">
    <source>
        <dbReference type="ARBA" id="ARBA00048117"/>
    </source>
</evidence>